<dbReference type="GeneID" id="79851669"/>
<organism evidence="1 2">
    <name type="scientific">Corynebacterium phoceense</name>
    <dbReference type="NCBI Taxonomy" id="1686286"/>
    <lineage>
        <taxon>Bacteria</taxon>
        <taxon>Bacillati</taxon>
        <taxon>Actinomycetota</taxon>
        <taxon>Actinomycetes</taxon>
        <taxon>Mycobacteriales</taxon>
        <taxon>Corynebacteriaceae</taxon>
        <taxon>Corynebacterium</taxon>
    </lineage>
</organism>
<dbReference type="AlphaFoldDB" id="A0A540R8M2"/>
<protein>
    <submittedName>
        <fullName evidence="1">Uncharacterized protein</fullName>
    </submittedName>
</protein>
<dbReference type="EMBL" id="VHIR01000004">
    <property type="protein sequence ID" value="TQE44062.1"/>
    <property type="molecule type" value="Genomic_DNA"/>
</dbReference>
<name>A0A540R8M2_9CORY</name>
<comment type="caution">
    <text evidence="1">The sequence shown here is derived from an EMBL/GenBank/DDBJ whole genome shotgun (WGS) entry which is preliminary data.</text>
</comment>
<gene>
    <name evidence="1" type="ORF">EJK80_04420</name>
</gene>
<reference evidence="1 2" key="1">
    <citation type="submission" date="2019-06" db="EMBL/GenBank/DDBJ databases">
        <title>Draft genome of C. phoceense Strain 272.</title>
        <authorList>
            <person name="Pacheco L.G.C."/>
            <person name="Barberis C.M."/>
            <person name="Almuzara M.N."/>
            <person name="Traglia G.M."/>
            <person name="Santos C.S."/>
            <person name="Rocha D.J.P.G."/>
            <person name="Aguiar E.R.G.R."/>
            <person name="Vay C.A."/>
        </authorList>
    </citation>
    <scope>NUCLEOTIDE SEQUENCE [LARGE SCALE GENOMIC DNA]</scope>
    <source>
        <strain evidence="1 2">272</strain>
    </source>
</reference>
<dbReference type="InterPro" id="IPR010850">
    <property type="entry name" value="Neuroparsin"/>
</dbReference>
<evidence type="ECO:0000313" key="1">
    <source>
        <dbReference type="EMBL" id="TQE44062.1"/>
    </source>
</evidence>
<sequence length="64" mass="7097">MKAATMLKIVTATVLLLAATLLAAVHLFHRAEVNNLVSQAEDRGVNYELTIHNPVLYTYSFLPE</sequence>
<dbReference type="Pfam" id="PF07327">
    <property type="entry name" value="Neuroparsin"/>
    <property type="match status" value="1"/>
</dbReference>
<keyword evidence="2" id="KW-1185">Reference proteome</keyword>
<dbReference type="RefSeq" id="WP_068801309.1">
    <property type="nucleotide sequence ID" value="NZ_LT596207.1"/>
</dbReference>
<proteinExistence type="predicted"/>
<accession>A0A540R8M2</accession>
<dbReference type="Proteomes" id="UP000318080">
    <property type="component" value="Unassembled WGS sequence"/>
</dbReference>
<evidence type="ECO:0000313" key="2">
    <source>
        <dbReference type="Proteomes" id="UP000318080"/>
    </source>
</evidence>